<dbReference type="Gene3D" id="3.20.20.80">
    <property type="entry name" value="Glycosidases"/>
    <property type="match status" value="1"/>
</dbReference>
<accession>A0A2R5ELA0</accession>
<evidence type="ECO:0000313" key="5">
    <source>
        <dbReference type="Proteomes" id="UP000245202"/>
    </source>
</evidence>
<evidence type="ECO:0000259" key="3">
    <source>
        <dbReference type="Pfam" id="PF02018"/>
    </source>
</evidence>
<protein>
    <submittedName>
        <fullName evidence="4">Putative carbohydrate-binding protein</fullName>
    </submittedName>
</protein>
<dbReference type="AlphaFoldDB" id="A0A2R5ELA0"/>
<gene>
    <name evidence="4" type="ORF">PAT3040_01416</name>
</gene>
<dbReference type="SUPFAM" id="SSF49785">
    <property type="entry name" value="Galactose-binding domain-like"/>
    <property type="match status" value="2"/>
</dbReference>
<comment type="caution">
    <text evidence="4">The sequence shown here is derived from an EMBL/GenBank/DDBJ whole genome shotgun (WGS) entry which is preliminary data.</text>
</comment>
<dbReference type="SUPFAM" id="SSF51445">
    <property type="entry name" value="(Trans)glycosidases"/>
    <property type="match status" value="1"/>
</dbReference>
<keyword evidence="1" id="KW-0378">Hydrolase</keyword>
<proteinExistence type="predicted"/>
<dbReference type="Gene3D" id="2.60.120.260">
    <property type="entry name" value="Galactose-binding domain-like"/>
    <property type="match status" value="2"/>
</dbReference>
<evidence type="ECO:0000313" key="4">
    <source>
        <dbReference type="EMBL" id="GBG06875.1"/>
    </source>
</evidence>
<dbReference type="InterPro" id="IPR003305">
    <property type="entry name" value="CenC_carb-bd"/>
</dbReference>
<dbReference type="Proteomes" id="UP000245202">
    <property type="component" value="Unassembled WGS sequence"/>
</dbReference>
<feature type="signal peptide" evidence="2">
    <location>
        <begin position="1"/>
        <end position="38"/>
    </location>
</feature>
<dbReference type="InterPro" id="IPR008979">
    <property type="entry name" value="Galactose-bd-like_sf"/>
</dbReference>
<keyword evidence="5" id="KW-1185">Reference proteome</keyword>
<feature type="domain" description="CBM-cenC" evidence="3">
    <location>
        <begin position="46"/>
        <end position="187"/>
    </location>
</feature>
<organism evidence="4 5">
    <name type="scientific">Paenibacillus agaridevorans</name>
    <dbReference type="NCBI Taxonomy" id="171404"/>
    <lineage>
        <taxon>Bacteria</taxon>
        <taxon>Bacillati</taxon>
        <taxon>Bacillota</taxon>
        <taxon>Bacilli</taxon>
        <taxon>Bacillales</taxon>
        <taxon>Paenibacillaceae</taxon>
        <taxon>Paenibacillus</taxon>
    </lineage>
</organism>
<dbReference type="EMBL" id="BDQX01000059">
    <property type="protein sequence ID" value="GBG06875.1"/>
    <property type="molecule type" value="Genomic_DNA"/>
</dbReference>
<dbReference type="Pfam" id="PF02018">
    <property type="entry name" value="CBM_4_9"/>
    <property type="match status" value="2"/>
</dbReference>
<sequence>MDMSKSIRMMSTIRIVFRASLCACFAAVLIIVAGTSQAGAASIGDDLLLNGGFEQNDMAVPEYWEAMGGWENPTFTLSSDAARSGTKGMLVQTAQPTNPWLMQIVPVEEGATYDISAWLKATGVQGQGVGFKLEYYRGNEAINANHILGFDKTHILPSNQLTGEWQQLDVPVTAPPEAELVKVYVRLYGTGSVYFDDVSFTLLEHKPMIMLNTDQIIYYSHLTDGQVHVTLDSPAEQLSDKHIDVRIYNEATNVTIATYSQAAVEGQMIVPFDPSQMVKEETYQVEVQVLDNANVLLETAKETIYRFDRPSMLQDDGTLLVDGEPFFAVGGYHVAPSDYPYLSQAGINVLQSSGTNNAEVLQNELDTAEQYGLKLMVVLYNGMKVHENAAMTEQFVTRFKDHPAVFAWMIMDEPLHNGKTKEELINANLIIRSIDKKHPIYMVEAPITWAYDTTAKLTDIFATDYYPLPDQPISLVGDHTALGKVAAGEGKPVWTVLQAMYNSNHPYLPTIDEVRNMAYQSVVNGAQGLAYYSLNEIGFVLRDSALWPGLLQFSEELSRIGHLVAEAEQLDSGKSEAGEWALWQDGDDLYVMAVNTSGQSQQLTIPLGLTGYHAELLYGGSQTSIDSQADALQVSLETNQALYYHIIPFETMIEQAMDAADEAEGLSTDHQWLSRLQKLKRSLDEIQTELQSANPKMKDVVKETSKVFNTIEQLSSRVHNMADGPTKETMLQALNQIKTYVAPIMGSEIEVVMGLAGDGIVGPMQSNEMSVELKNLVNSNLIDVKLTLEFPEVFALEPMTQTIAKLKGQESATRAFAFEIEAPVPDGRYRIVLKLEYNYQGTIVTVEKESYFQYVELLEAKVAPAKIIVNKDGSYAFNITLSNQVALDQLISLEADQLPTNMTIQLPEPFVLAGHQDTTVTGSIYAPPGMIEGEYEMALNIKSGDDVIYSLPLSVHVSYNLLHNPGFEQANGAAPDGWLMRRGSWVQDEVHEGRYAVALLPDGGTNTYNVINSSGFIPVQPGATYVLRGWVKNASTTGLVQIGLREIKSDKTASVRYVWRDIEPGSEWQYYELEVTPGSLSKYLQVYLSSNTHTNGTAWFDELYVQEIINE</sequence>
<reference evidence="4 5" key="1">
    <citation type="submission" date="2017-08" db="EMBL/GenBank/DDBJ databases">
        <title>Substantial Increase in Enzyme Production by Combined Drug-Resistance Mutations in Paenibacillus agaridevorans.</title>
        <authorList>
            <person name="Tanaka Y."/>
            <person name="Funane K."/>
            <person name="Hosaka T."/>
            <person name="Shiwa Y."/>
            <person name="Fujita N."/>
            <person name="Miyazaki T."/>
            <person name="Yoshikawa H."/>
            <person name="Murakami K."/>
            <person name="Kasahara K."/>
            <person name="Inaoka T."/>
            <person name="Hiraga Y."/>
            <person name="Ochi K."/>
        </authorList>
    </citation>
    <scope>NUCLEOTIDE SEQUENCE [LARGE SCALE GENOMIC DNA]</scope>
    <source>
        <strain evidence="4 5">T-3040</strain>
    </source>
</reference>
<feature type="chain" id="PRO_5039715323" evidence="2">
    <location>
        <begin position="39"/>
        <end position="1111"/>
    </location>
</feature>
<name>A0A2R5ELA0_9BACL</name>
<dbReference type="GO" id="GO:0016798">
    <property type="term" value="F:hydrolase activity, acting on glycosyl bonds"/>
    <property type="evidence" value="ECO:0007669"/>
    <property type="project" value="InterPro"/>
</dbReference>
<dbReference type="InterPro" id="IPR017853">
    <property type="entry name" value="GH"/>
</dbReference>
<evidence type="ECO:0000256" key="2">
    <source>
        <dbReference type="SAM" id="SignalP"/>
    </source>
</evidence>
<keyword evidence="2" id="KW-0732">Signal</keyword>
<evidence type="ECO:0000256" key="1">
    <source>
        <dbReference type="ARBA" id="ARBA00022801"/>
    </source>
</evidence>
<feature type="domain" description="CBM-cenC" evidence="3">
    <location>
        <begin position="960"/>
        <end position="1090"/>
    </location>
</feature>